<protein>
    <submittedName>
        <fullName evidence="1">Uncharacterized protein</fullName>
    </submittedName>
</protein>
<dbReference type="AlphaFoldDB" id="A0A0G4F801"/>
<name>A0A0G4F801_9ALVE</name>
<reference evidence="1" key="1">
    <citation type="submission" date="2014-11" db="EMBL/GenBank/DDBJ databases">
        <authorList>
            <person name="Otto D Thomas"/>
            <person name="Naeem Raeece"/>
        </authorList>
    </citation>
    <scope>NUCLEOTIDE SEQUENCE</scope>
</reference>
<sequence length="95" mass="10032">MQSHNRNTPPSAVHLDCARLRAPSDLPDSGGWGMLGEWGESVFPVSCCLGISKESAPLVDPSFVGATVSSLISAFWKSMRPSGRHLPLIEAGGGR</sequence>
<organism evidence="1">
    <name type="scientific">Chromera velia CCMP2878</name>
    <dbReference type="NCBI Taxonomy" id="1169474"/>
    <lineage>
        <taxon>Eukaryota</taxon>
        <taxon>Sar</taxon>
        <taxon>Alveolata</taxon>
        <taxon>Colpodellida</taxon>
        <taxon>Chromeraceae</taxon>
        <taxon>Chromera</taxon>
    </lineage>
</organism>
<gene>
    <name evidence="1" type="ORF">Cvel_15631</name>
</gene>
<evidence type="ECO:0000313" key="1">
    <source>
        <dbReference type="EMBL" id="CEM08674.1"/>
    </source>
</evidence>
<accession>A0A0G4F801</accession>
<dbReference type="VEuPathDB" id="CryptoDB:Cvel_15631"/>
<dbReference type="EMBL" id="CDMZ01000182">
    <property type="protein sequence ID" value="CEM08674.1"/>
    <property type="molecule type" value="Genomic_DNA"/>
</dbReference>
<proteinExistence type="predicted"/>